<keyword evidence="2" id="KW-1185">Reference proteome</keyword>
<proteinExistence type="predicted"/>
<evidence type="ECO:0000313" key="1">
    <source>
        <dbReference type="EMBL" id="MDT0432782.1"/>
    </source>
</evidence>
<gene>
    <name evidence="1" type="ORF">RM649_34850</name>
</gene>
<organism evidence="1 2">
    <name type="scientific">Streptomyces salyersiae</name>
    <dbReference type="NCBI Taxonomy" id="3075530"/>
    <lineage>
        <taxon>Bacteria</taxon>
        <taxon>Bacillati</taxon>
        <taxon>Actinomycetota</taxon>
        <taxon>Actinomycetes</taxon>
        <taxon>Kitasatosporales</taxon>
        <taxon>Streptomycetaceae</taxon>
        <taxon>Streptomyces</taxon>
    </lineage>
</organism>
<evidence type="ECO:0000313" key="2">
    <source>
        <dbReference type="Proteomes" id="UP001183777"/>
    </source>
</evidence>
<protein>
    <submittedName>
        <fullName evidence="1">Uncharacterized protein</fullName>
    </submittedName>
</protein>
<sequence length="48" mass="5530">MSYRARRAARRDRRILASLPPIPVPADEDRSPDYCFTCGRRCGSQPHQ</sequence>
<name>A0ABU2RW17_9ACTN</name>
<dbReference type="EMBL" id="JAVREX010000029">
    <property type="protein sequence ID" value="MDT0432782.1"/>
    <property type="molecule type" value="Genomic_DNA"/>
</dbReference>
<reference evidence="2" key="1">
    <citation type="submission" date="2023-07" db="EMBL/GenBank/DDBJ databases">
        <title>30 novel species of actinomycetes from the DSMZ collection.</title>
        <authorList>
            <person name="Nouioui I."/>
        </authorList>
    </citation>
    <scope>NUCLEOTIDE SEQUENCE [LARGE SCALE GENOMIC DNA]</scope>
    <source>
        <strain evidence="2">DSM 41770</strain>
    </source>
</reference>
<accession>A0ABU2RW17</accession>
<comment type="caution">
    <text evidence="1">The sequence shown here is derived from an EMBL/GenBank/DDBJ whole genome shotgun (WGS) entry which is preliminary data.</text>
</comment>
<dbReference type="RefSeq" id="WP_311661664.1">
    <property type="nucleotide sequence ID" value="NZ_JAVREX010000029.1"/>
</dbReference>
<dbReference type="Proteomes" id="UP001183777">
    <property type="component" value="Unassembled WGS sequence"/>
</dbReference>